<dbReference type="GO" id="GO:0009103">
    <property type="term" value="P:lipopolysaccharide biosynthetic process"/>
    <property type="evidence" value="ECO:0007669"/>
    <property type="project" value="UniProtKB-ARBA"/>
</dbReference>
<feature type="transmembrane region" description="Helical" evidence="8">
    <location>
        <begin position="149"/>
        <end position="165"/>
    </location>
</feature>
<evidence type="ECO:0000256" key="6">
    <source>
        <dbReference type="ARBA" id="ARBA00022989"/>
    </source>
</evidence>
<keyword evidence="5 8" id="KW-0812">Transmembrane</keyword>
<evidence type="ECO:0000256" key="2">
    <source>
        <dbReference type="ARBA" id="ARBA00022475"/>
    </source>
</evidence>
<dbReference type="GO" id="GO:0016763">
    <property type="term" value="F:pentosyltransferase activity"/>
    <property type="evidence" value="ECO:0007669"/>
    <property type="project" value="TreeGrafter"/>
</dbReference>
<accession>A0A101HIQ0</accession>
<keyword evidence="7 8" id="KW-0472">Membrane</keyword>
<organism evidence="9 10">
    <name type="scientific">candidate division WS6 bacterium 34_10</name>
    <dbReference type="NCBI Taxonomy" id="1641389"/>
    <lineage>
        <taxon>Bacteria</taxon>
        <taxon>Candidatus Dojkabacteria</taxon>
    </lineage>
</organism>
<evidence type="ECO:0000313" key="9">
    <source>
        <dbReference type="EMBL" id="KUK77588.1"/>
    </source>
</evidence>
<protein>
    <submittedName>
        <fullName evidence="9">Uncharacterized protein</fullName>
    </submittedName>
</protein>
<dbReference type="EMBL" id="LGGO01000020">
    <property type="protein sequence ID" value="KUK77588.1"/>
    <property type="molecule type" value="Genomic_DNA"/>
</dbReference>
<dbReference type="GO" id="GO:0005886">
    <property type="term" value="C:plasma membrane"/>
    <property type="evidence" value="ECO:0007669"/>
    <property type="project" value="UniProtKB-SubCell"/>
</dbReference>
<evidence type="ECO:0000256" key="1">
    <source>
        <dbReference type="ARBA" id="ARBA00004651"/>
    </source>
</evidence>
<gene>
    <name evidence="9" type="ORF">XD93_0221</name>
</gene>
<feature type="transmembrane region" description="Helical" evidence="8">
    <location>
        <begin position="12"/>
        <end position="31"/>
    </location>
</feature>
<keyword evidence="3" id="KW-0328">Glycosyltransferase</keyword>
<dbReference type="PANTHER" id="PTHR33908">
    <property type="entry name" value="MANNOSYLTRANSFERASE YKCB-RELATED"/>
    <property type="match status" value="1"/>
</dbReference>
<dbReference type="InterPro" id="IPR050297">
    <property type="entry name" value="LipidA_mod_glycosyltrf_83"/>
</dbReference>
<keyword evidence="2" id="KW-1003">Cell membrane</keyword>
<proteinExistence type="predicted"/>
<keyword evidence="4" id="KW-0808">Transferase</keyword>
<feature type="transmembrane region" description="Helical" evidence="8">
    <location>
        <begin position="177"/>
        <end position="207"/>
    </location>
</feature>
<dbReference type="AlphaFoldDB" id="A0A101HIQ0"/>
<feature type="transmembrane region" description="Helical" evidence="8">
    <location>
        <begin position="392"/>
        <end position="411"/>
    </location>
</feature>
<feature type="transmembrane region" description="Helical" evidence="8">
    <location>
        <begin position="302"/>
        <end position="321"/>
    </location>
</feature>
<name>A0A101HIQ0_9BACT</name>
<comment type="subcellular location">
    <subcellularLocation>
        <location evidence="1">Cell membrane</location>
        <topology evidence="1">Multi-pass membrane protein</topology>
    </subcellularLocation>
</comment>
<reference evidence="10" key="1">
    <citation type="journal article" date="2015" name="MBio">
        <title>Genome-Resolved Metagenomic Analysis Reveals Roles for Candidate Phyla and Other Microbial Community Members in Biogeochemical Transformations in Oil Reservoirs.</title>
        <authorList>
            <person name="Hu P."/>
            <person name="Tom L."/>
            <person name="Singh A."/>
            <person name="Thomas B.C."/>
            <person name="Baker B.J."/>
            <person name="Piceno Y.M."/>
            <person name="Andersen G.L."/>
            <person name="Banfield J.F."/>
        </authorList>
    </citation>
    <scope>NUCLEOTIDE SEQUENCE [LARGE SCALE GENOMIC DNA]</scope>
</reference>
<feature type="transmembrane region" description="Helical" evidence="8">
    <location>
        <begin position="418"/>
        <end position="445"/>
    </location>
</feature>
<comment type="caution">
    <text evidence="9">The sequence shown here is derived from an EMBL/GenBank/DDBJ whole genome shotgun (WGS) entry which is preliminary data.</text>
</comment>
<evidence type="ECO:0000256" key="3">
    <source>
        <dbReference type="ARBA" id="ARBA00022676"/>
    </source>
</evidence>
<sequence length="446" mass="52808">MKKFKIKDRKEFIFLLILISIFFVFGIYLIFRIEEGIAPDEGYHIHAAKVFSKTILIPENLEENLALGDITREPYLAHWLNGRVLNLNFIQVPDYIILRFFNLAISVGSLLVVYLISKEIINKKYFNLIPVFLLSNTLMFAFLSSAVSYDNLSNFLIYLTFYFLIKHFKYKDTPSLIYLIIFQSLSTLTKITALPVVFIEVLILIYYFIKSKDLKSVLEEAYKRHKVILVLMLVSLLLVFLLYGVNLIKYGQIQVSCDKVMTVEQCMNNFVYSRNRTLENYTITNFSELKALMRSRLSPIQYFFNWLVIMFQSIHGVHGHTYVFMDIYMVNIYIALYAILTFITIRKWKRTHKIESRLILITLFYTFILLFFKNYSSYIKHNYFRLALQGRYIFPVLPIIYILFIRYLSILKSKWLKLLLLFILCMTFLLGGIPYFFSSILILLVK</sequence>
<dbReference type="PANTHER" id="PTHR33908:SF11">
    <property type="entry name" value="MEMBRANE PROTEIN"/>
    <property type="match status" value="1"/>
</dbReference>
<dbReference type="Proteomes" id="UP000053904">
    <property type="component" value="Unassembled WGS sequence"/>
</dbReference>
<evidence type="ECO:0000256" key="7">
    <source>
        <dbReference type="ARBA" id="ARBA00023136"/>
    </source>
</evidence>
<evidence type="ECO:0000256" key="5">
    <source>
        <dbReference type="ARBA" id="ARBA00022692"/>
    </source>
</evidence>
<feature type="transmembrane region" description="Helical" evidence="8">
    <location>
        <begin position="327"/>
        <end position="345"/>
    </location>
</feature>
<feature type="transmembrane region" description="Helical" evidence="8">
    <location>
        <begin position="227"/>
        <end position="245"/>
    </location>
</feature>
<evidence type="ECO:0000256" key="4">
    <source>
        <dbReference type="ARBA" id="ARBA00022679"/>
    </source>
</evidence>
<keyword evidence="6 8" id="KW-1133">Transmembrane helix</keyword>
<evidence type="ECO:0000313" key="10">
    <source>
        <dbReference type="Proteomes" id="UP000053904"/>
    </source>
</evidence>
<feature type="transmembrane region" description="Helical" evidence="8">
    <location>
        <begin position="96"/>
        <end position="116"/>
    </location>
</feature>
<feature type="transmembrane region" description="Helical" evidence="8">
    <location>
        <begin position="357"/>
        <end position="372"/>
    </location>
</feature>
<feature type="transmembrane region" description="Helical" evidence="8">
    <location>
        <begin position="125"/>
        <end position="143"/>
    </location>
</feature>
<evidence type="ECO:0000256" key="8">
    <source>
        <dbReference type="SAM" id="Phobius"/>
    </source>
</evidence>